<keyword evidence="2" id="KW-0812">Transmembrane</keyword>
<dbReference type="OrthoDB" id="2553651at2759"/>
<evidence type="ECO:0000256" key="2">
    <source>
        <dbReference type="SAM" id="Phobius"/>
    </source>
</evidence>
<feature type="transmembrane region" description="Helical" evidence="2">
    <location>
        <begin position="110"/>
        <end position="129"/>
    </location>
</feature>
<evidence type="ECO:0000256" key="1">
    <source>
        <dbReference type="SAM" id="MobiDB-lite"/>
    </source>
</evidence>
<feature type="region of interest" description="Disordered" evidence="1">
    <location>
        <begin position="1"/>
        <end position="77"/>
    </location>
</feature>
<name>A0A2N5SBN7_9BASI</name>
<dbReference type="Proteomes" id="UP000235388">
    <property type="component" value="Unassembled WGS sequence"/>
</dbReference>
<keyword evidence="2" id="KW-0472">Membrane</keyword>
<keyword evidence="4" id="KW-1185">Reference proteome</keyword>
<organism evidence="3 4">
    <name type="scientific">Puccinia coronata f. sp. avenae</name>
    <dbReference type="NCBI Taxonomy" id="200324"/>
    <lineage>
        <taxon>Eukaryota</taxon>
        <taxon>Fungi</taxon>
        <taxon>Dikarya</taxon>
        <taxon>Basidiomycota</taxon>
        <taxon>Pucciniomycotina</taxon>
        <taxon>Pucciniomycetes</taxon>
        <taxon>Pucciniales</taxon>
        <taxon>Pucciniaceae</taxon>
        <taxon>Puccinia</taxon>
    </lineage>
</organism>
<proteinExistence type="predicted"/>
<keyword evidence="2" id="KW-1133">Transmembrane helix</keyword>
<evidence type="ECO:0000313" key="3">
    <source>
        <dbReference type="EMBL" id="PLW10648.1"/>
    </source>
</evidence>
<feature type="transmembrane region" description="Helical" evidence="2">
    <location>
        <begin position="79"/>
        <end position="98"/>
    </location>
</feature>
<dbReference type="AlphaFoldDB" id="A0A2N5SBN7"/>
<protein>
    <submittedName>
        <fullName evidence="3">Uncharacterized protein</fullName>
    </submittedName>
</protein>
<feature type="compositionally biased region" description="Basic and acidic residues" evidence="1">
    <location>
        <begin position="32"/>
        <end position="72"/>
    </location>
</feature>
<gene>
    <name evidence="3" type="ORF">PCANC_17814</name>
</gene>
<comment type="caution">
    <text evidence="3">The sequence shown here is derived from an EMBL/GenBank/DDBJ whole genome shotgun (WGS) entry which is preliminary data.</text>
</comment>
<reference evidence="3 4" key="1">
    <citation type="submission" date="2017-11" db="EMBL/GenBank/DDBJ databases">
        <title>De novo assembly and phasing of dikaryotic genomes from two isolates of Puccinia coronata f. sp. avenae, the causal agent of oat crown rust.</title>
        <authorList>
            <person name="Miller M.E."/>
            <person name="Zhang Y."/>
            <person name="Omidvar V."/>
            <person name="Sperschneider J."/>
            <person name="Schwessinger B."/>
            <person name="Raley C."/>
            <person name="Palmer J.M."/>
            <person name="Garnica D."/>
            <person name="Upadhyaya N."/>
            <person name="Rathjen J."/>
            <person name="Taylor J.M."/>
            <person name="Park R.F."/>
            <person name="Dodds P.N."/>
            <person name="Hirsch C.D."/>
            <person name="Kianian S.F."/>
            <person name="Figueroa M."/>
        </authorList>
    </citation>
    <scope>NUCLEOTIDE SEQUENCE [LARGE SCALE GENOMIC DNA]</scope>
    <source>
        <strain evidence="3">12NC29</strain>
    </source>
</reference>
<accession>A0A2N5SBN7</accession>
<dbReference type="EMBL" id="PGCJ01001051">
    <property type="protein sequence ID" value="PLW10648.1"/>
    <property type="molecule type" value="Genomic_DNA"/>
</dbReference>
<evidence type="ECO:0000313" key="4">
    <source>
        <dbReference type="Proteomes" id="UP000235388"/>
    </source>
</evidence>
<sequence length="139" mass="15202">MSYASVLADNAPPTEQQPKPDQNLLEGQGNNNHEHNNEHENDETRNGDHDGKHGHDSSHSNKKAVKDIKKQVGDPNNQAGAISLINVITLSATALVALKYWNKPHWDKRVVSAVIVGVSAIMGGQGYLVKLFTNPQNKH</sequence>
<dbReference type="STRING" id="200324.A0A2N5SBN7"/>